<name>A0A538U9K2_UNCEI</name>
<evidence type="ECO:0000256" key="2">
    <source>
        <dbReference type="ARBA" id="ARBA00022448"/>
    </source>
</evidence>
<keyword evidence="2 3" id="KW-0813">Transport</keyword>
<keyword evidence="3" id="KW-1278">Translocase</keyword>
<keyword evidence="3" id="KW-0874">Quinone</keyword>
<accession>A0A538U9K2</accession>
<dbReference type="InterPro" id="IPR001268">
    <property type="entry name" value="NADH_UbQ_OxRdtase_30kDa_su"/>
</dbReference>
<dbReference type="Gene3D" id="3.30.460.80">
    <property type="entry name" value="NADH:ubiquinone oxidoreductase, 30kDa subunit"/>
    <property type="match status" value="1"/>
</dbReference>
<keyword evidence="3" id="KW-0520">NAD</keyword>
<sequence>MAEAPPAGLAPVRIEEKLHRRFPDVPFLRQEGEAVRDHTLFVPDDRLGDACTFLRDDPELAFTMLVSVAGVDYLPRDPRFEVVYHLLSIPHHARVVLKVQLGDERPRVPSVTGVWPTADWLEREQYDFYGIVFTGHPDLTRILLPETWAGWPLRKDAPLGYQEVAFTHNTPDRMKPDPDLKKLAPKKVQYRAH</sequence>
<evidence type="ECO:0000259" key="5">
    <source>
        <dbReference type="Pfam" id="PF00329"/>
    </source>
</evidence>
<feature type="compositionally biased region" description="Basic and acidic residues" evidence="4">
    <location>
        <begin position="170"/>
        <end position="182"/>
    </location>
</feature>
<dbReference type="InterPro" id="IPR010218">
    <property type="entry name" value="NADH_DH_suC"/>
</dbReference>
<dbReference type="GO" id="GO:0048038">
    <property type="term" value="F:quinone binding"/>
    <property type="evidence" value="ECO:0007669"/>
    <property type="project" value="UniProtKB-KW"/>
</dbReference>
<comment type="subunit">
    <text evidence="3">NDH-1 is composed of 14 different subunits. Subunits NuoB, C, D, E, F, and G constitute the peripheral sector of the complex.</text>
</comment>
<keyword evidence="3" id="KW-0472">Membrane</keyword>
<dbReference type="AlphaFoldDB" id="A0A538U9K2"/>
<keyword evidence="3" id="KW-0830">Ubiquinone</keyword>
<dbReference type="EMBL" id="VBPA01000052">
    <property type="protein sequence ID" value="TMQ72581.1"/>
    <property type="molecule type" value="Genomic_DNA"/>
</dbReference>
<evidence type="ECO:0000256" key="1">
    <source>
        <dbReference type="ARBA" id="ARBA00007569"/>
    </source>
</evidence>
<comment type="subcellular location">
    <subcellularLocation>
        <location evidence="3">Cell membrane</location>
        <topology evidence="3">Peripheral membrane protein</topology>
        <orientation evidence="3">Cytoplasmic side</orientation>
    </subcellularLocation>
</comment>
<comment type="caution">
    <text evidence="6">The sequence shown here is derived from an EMBL/GenBank/DDBJ whole genome shotgun (WGS) entry which is preliminary data.</text>
</comment>
<protein>
    <recommendedName>
        <fullName evidence="3">NADH-quinone oxidoreductase subunit C</fullName>
        <ecNumber evidence="3">7.1.1.-</ecNumber>
    </recommendedName>
    <alternativeName>
        <fullName evidence="3">NADH dehydrogenase I subunit C</fullName>
    </alternativeName>
    <alternativeName>
        <fullName evidence="3">NDH-1 subunit C</fullName>
    </alternativeName>
</protein>
<dbReference type="EC" id="7.1.1.-" evidence="3"/>
<dbReference type="SUPFAM" id="SSF143243">
    <property type="entry name" value="Nqo5-like"/>
    <property type="match status" value="1"/>
</dbReference>
<comment type="function">
    <text evidence="3">NDH-1 shuttles electrons from NADH, via FMN and iron-sulfur (Fe-S) centers, to quinones in the respiratory chain. The immediate electron acceptor for the enzyme in this species is believed to be ubiquinone. Couples the redox reaction to proton translocation (for every two electrons transferred, four hydrogen ions are translocated across the cytoplasmic membrane), and thus conserves the redox energy in a proton gradient.</text>
</comment>
<evidence type="ECO:0000313" key="7">
    <source>
        <dbReference type="Proteomes" id="UP000319836"/>
    </source>
</evidence>
<dbReference type="PANTHER" id="PTHR10884:SF14">
    <property type="entry name" value="NADH DEHYDROGENASE [UBIQUINONE] IRON-SULFUR PROTEIN 3, MITOCHONDRIAL"/>
    <property type="match status" value="1"/>
</dbReference>
<evidence type="ECO:0000256" key="4">
    <source>
        <dbReference type="SAM" id="MobiDB-lite"/>
    </source>
</evidence>
<reference evidence="6 7" key="1">
    <citation type="journal article" date="2019" name="Nat. Microbiol.">
        <title>Mediterranean grassland soil C-N compound turnover is dependent on rainfall and depth, and is mediated by genomically divergent microorganisms.</title>
        <authorList>
            <person name="Diamond S."/>
            <person name="Andeer P.F."/>
            <person name="Li Z."/>
            <person name="Crits-Christoph A."/>
            <person name="Burstein D."/>
            <person name="Anantharaman K."/>
            <person name="Lane K.R."/>
            <person name="Thomas B.C."/>
            <person name="Pan C."/>
            <person name="Northen T.R."/>
            <person name="Banfield J.F."/>
        </authorList>
    </citation>
    <scope>NUCLEOTIDE SEQUENCE [LARGE SCALE GENOMIC DNA]</scope>
    <source>
        <strain evidence="6">WS_10</strain>
    </source>
</reference>
<dbReference type="InterPro" id="IPR037232">
    <property type="entry name" value="NADH_quin_OxRdtase_su_C/D-like"/>
</dbReference>
<feature type="domain" description="NADH:ubiquinone oxidoreductase 30kDa subunit" evidence="5">
    <location>
        <begin position="42"/>
        <end position="161"/>
    </location>
</feature>
<dbReference type="GO" id="GO:0008137">
    <property type="term" value="F:NADH dehydrogenase (ubiquinone) activity"/>
    <property type="evidence" value="ECO:0007669"/>
    <property type="project" value="InterPro"/>
</dbReference>
<dbReference type="PANTHER" id="PTHR10884">
    <property type="entry name" value="NADH DEHYDROGENASE UBIQUINONE IRON-SULFUR PROTEIN 3"/>
    <property type="match status" value="1"/>
</dbReference>
<dbReference type="GO" id="GO:0005886">
    <property type="term" value="C:plasma membrane"/>
    <property type="evidence" value="ECO:0007669"/>
    <property type="project" value="UniProtKB-SubCell"/>
</dbReference>
<comment type="similarity">
    <text evidence="1 3">Belongs to the complex I 30 kDa subunit family.</text>
</comment>
<gene>
    <name evidence="3" type="primary">nuoC</name>
    <name evidence="6" type="ORF">E6K80_02405</name>
</gene>
<evidence type="ECO:0000256" key="3">
    <source>
        <dbReference type="HAMAP-Rule" id="MF_01357"/>
    </source>
</evidence>
<dbReference type="Proteomes" id="UP000319836">
    <property type="component" value="Unassembled WGS sequence"/>
</dbReference>
<keyword evidence="3" id="KW-1003">Cell membrane</keyword>
<evidence type="ECO:0000313" key="6">
    <source>
        <dbReference type="EMBL" id="TMQ72581.1"/>
    </source>
</evidence>
<dbReference type="HAMAP" id="MF_01357">
    <property type="entry name" value="NDH1_NuoC"/>
    <property type="match status" value="1"/>
</dbReference>
<comment type="catalytic activity">
    <reaction evidence="3">
        <text>a quinone + NADH + 5 H(+)(in) = a quinol + NAD(+) + 4 H(+)(out)</text>
        <dbReference type="Rhea" id="RHEA:57888"/>
        <dbReference type="ChEBI" id="CHEBI:15378"/>
        <dbReference type="ChEBI" id="CHEBI:24646"/>
        <dbReference type="ChEBI" id="CHEBI:57540"/>
        <dbReference type="ChEBI" id="CHEBI:57945"/>
        <dbReference type="ChEBI" id="CHEBI:132124"/>
    </reaction>
</comment>
<proteinExistence type="inferred from homology"/>
<dbReference type="Pfam" id="PF00329">
    <property type="entry name" value="Complex1_30kDa"/>
    <property type="match status" value="1"/>
</dbReference>
<feature type="region of interest" description="Disordered" evidence="4">
    <location>
        <begin position="168"/>
        <end position="193"/>
    </location>
</feature>
<dbReference type="GO" id="GO:0050136">
    <property type="term" value="F:NADH dehydrogenase (quinone) (non-electrogenic) activity"/>
    <property type="evidence" value="ECO:0007669"/>
    <property type="project" value="UniProtKB-UniRule"/>
</dbReference>
<feature type="compositionally biased region" description="Basic residues" evidence="4">
    <location>
        <begin position="183"/>
        <end position="193"/>
    </location>
</feature>
<dbReference type="NCBIfam" id="TIGR01961">
    <property type="entry name" value="NuoC_fam"/>
    <property type="match status" value="1"/>
</dbReference>
<organism evidence="6 7">
    <name type="scientific">Eiseniibacteriota bacterium</name>
    <dbReference type="NCBI Taxonomy" id="2212470"/>
    <lineage>
        <taxon>Bacteria</taxon>
        <taxon>Candidatus Eiseniibacteriota</taxon>
    </lineage>
</organism>